<organism evidence="2 3">
    <name type="scientific">Cyclospora cayetanensis</name>
    <dbReference type="NCBI Taxonomy" id="88456"/>
    <lineage>
        <taxon>Eukaryota</taxon>
        <taxon>Sar</taxon>
        <taxon>Alveolata</taxon>
        <taxon>Apicomplexa</taxon>
        <taxon>Conoidasida</taxon>
        <taxon>Coccidia</taxon>
        <taxon>Eucoccidiorida</taxon>
        <taxon>Eimeriorina</taxon>
        <taxon>Eimeriidae</taxon>
        <taxon>Cyclospora</taxon>
    </lineage>
</organism>
<dbReference type="AlphaFoldDB" id="A0A1D3DAS5"/>
<dbReference type="EMBL" id="JROU02000038">
    <property type="protein sequence ID" value="OEH80562.1"/>
    <property type="molecule type" value="Genomic_DNA"/>
</dbReference>
<evidence type="ECO:0000313" key="2">
    <source>
        <dbReference type="EMBL" id="OEH80562.1"/>
    </source>
</evidence>
<dbReference type="InParanoid" id="A0A1D3DAS5"/>
<dbReference type="Proteomes" id="UP000095192">
    <property type="component" value="Unassembled WGS sequence"/>
</dbReference>
<evidence type="ECO:0000256" key="1">
    <source>
        <dbReference type="SAM" id="MobiDB-lite"/>
    </source>
</evidence>
<accession>A0A1D3DAS5</accession>
<name>A0A1D3DAS5_9EIME</name>
<dbReference type="VEuPathDB" id="ToxoDB:cyc_04585"/>
<protein>
    <submittedName>
        <fullName evidence="2">Uncharacterized protein</fullName>
    </submittedName>
</protein>
<keyword evidence="3" id="KW-1185">Reference proteome</keyword>
<reference evidence="2 3" key="1">
    <citation type="journal article" date="2016" name="BMC Genomics">
        <title>Comparative genomics reveals Cyclospora cayetanensis possesses coccidia-like metabolism and invasion components but unique surface antigens.</title>
        <authorList>
            <person name="Liu S."/>
            <person name="Wang L."/>
            <person name="Zheng H."/>
            <person name="Xu Z."/>
            <person name="Roellig D.M."/>
            <person name="Li N."/>
            <person name="Frace M.A."/>
            <person name="Tang K."/>
            <person name="Arrowood M.J."/>
            <person name="Moss D.M."/>
            <person name="Zhang L."/>
            <person name="Feng Y."/>
            <person name="Xiao L."/>
        </authorList>
    </citation>
    <scope>NUCLEOTIDE SEQUENCE [LARGE SCALE GENOMIC DNA]</scope>
    <source>
        <strain evidence="2 3">CHN_HEN01</strain>
    </source>
</reference>
<sequence>METAEIHTALQDIQDASEDVLAQEGAHSHKNVETVWGKFTEQTKGCQADEIDRDNAIGVIRGCSHSRNAANHQQQSRGGGVAPPHWKQGWASTVLNADLNESELEGTAETGVRKYSHG</sequence>
<evidence type="ECO:0000313" key="3">
    <source>
        <dbReference type="Proteomes" id="UP000095192"/>
    </source>
</evidence>
<gene>
    <name evidence="2" type="ORF">cyc_04585</name>
</gene>
<feature type="region of interest" description="Disordered" evidence="1">
    <location>
        <begin position="68"/>
        <end position="87"/>
    </location>
</feature>
<comment type="caution">
    <text evidence="2">The sequence shown here is derived from an EMBL/GenBank/DDBJ whole genome shotgun (WGS) entry which is preliminary data.</text>
</comment>
<proteinExistence type="predicted"/>